<dbReference type="EMBL" id="PKPP01008300">
    <property type="protein sequence ID" value="PWA51051.1"/>
    <property type="molecule type" value="Genomic_DNA"/>
</dbReference>
<protein>
    <recommendedName>
        <fullName evidence="1">DUF6598 domain-containing protein</fullName>
    </recommendedName>
</protein>
<comment type="caution">
    <text evidence="2">The sequence shown here is derived from an EMBL/GenBank/DDBJ whole genome shotgun (WGS) entry which is preliminary data.</text>
</comment>
<evidence type="ECO:0000313" key="3">
    <source>
        <dbReference type="Proteomes" id="UP000245207"/>
    </source>
</evidence>
<accession>A0A2U1LPY3</accession>
<evidence type="ECO:0000259" key="1">
    <source>
        <dbReference type="Pfam" id="PF20241"/>
    </source>
</evidence>
<dbReference type="Pfam" id="PF20241">
    <property type="entry name" value="DUF6598"/>
    <property type="match status" value="1"/>
</dbReference>
<sequence length="357" mass="40244">MKMESEAADKEEIFQILKYLMKKAARVTHEEKIPSFWQGPRFRFELCRVVPRYDIDPLVTNFSGYDELLLFGIIQAETRFLDPSHYGSFSIFNRNFDDPLVFTNPGPLSPQDICYCSLPVSTSVKISAKLYGTTYKGYKMCGRVDYLKYFPVPPNAIKHPTSLAEWEKAKKTVYIDNDALEISKGNAFINFSEYFANRPNGGSGSCKLNGRNGNLELYYVALKYAVDATLKVLFVAPSEERKVAGKIMAYYGKNFDYGCSPAEKDLYSVMLYETKPGEFVKPGEINLMRSVLAVPAQFSLIINAKLHDFTSGDIVLSGVYEFFVPAEGGIKVGFIKENDCSLNLTVDWKLPVDMLSV</sequence>
<organism evidence="2 3">
    <name type="scientific">Artemisia annua</name>
    <name type="common">Sweet wormwood</name>
    <dbReference type="NCBI Taxonomy" id="35608"/>
    <lineage>
        <taxon>Eukaryota</taxon>
        <taxon>Viridiplantae</taxon>
        <taxon>Streptophyta</taxon>
        <taxon>Embryophyta</taxon>
        <taxon>Tracheophyta</taxon>
        <taxon>Spermatophyta</taxon>
        <taxon>Magnoliopsida</taxon>
        <taxon>eudicotyledons</taxon>
        <taxon>Gunneridae</taxon>
        <taxon>Pentapetalae</taxon>
        <taxon>asterids</taxon>
        <taxon>campanulids</taxon>
        <taxon>Asterales</taxon>
        <taxon>Asteraceae</taxon>
        <taxon>Asteroideae</taxon>
        <taxon>Anthemideae</taxon>
        <taxon>Artemisiinae</taxon>
        <taxon>Artemisia</taxon>
    </lineage>
</organism>
<reference evidence="2 3" key="1">
    <citation type="journal article" date="2018" name="Mol. Plant">
        <title>The genome of Artemisia annua provides insight into the evolution of Asteraceae family and artemisinin biosynthesis.</title>
        <authorList>
            <person name="Shen Q."/>
            <person name="Zhang L."/>
            <person name="Liao Z."/>
            <person name="Wang S."/>
            <person name="Yan T."/>
            <person name="Shi P."/>
            <person name="Liu M."/>
            <person name="Fu X."/>
            <person name="Pan Q."/>
            <person name="Wang Y."/>
            <person name="Lv Z."/>
            <person name="Lu X."/>
            <person name="Zhang F."/>
            <person name="Jiang W."/>
            <person name="Ma Y."/>
            <person name="Chen M."/>
            <person name="Hao X."/>
            <person name="Li L."/>
            <person name="Tang Y."/>
            <person name="Lv G."/>
            <person name="Zhou Y."/>
            <person name="Sun X."/>
            <person name="Brodelius P.E."/>
            <person name="Rose J.K.C."/>
            <person name="Tang K."/>
        </authorList>
    </citation>
    <scope>NUCLEOTIDE SEQUENCE [LARGE SCALE GENOMIC DNA]</scope>
    <source>
        <strain evidence="3">cv. Huhao1</strain>
        <tissue evidence="2">Leaf</tissue>
    </source>
</reference>
<gene>
    <name evidence="2" type="ORF">CTI12_AA465590</name>
</gene>
<proteinExistence type="predicted"/>
<evidence type="ECO:0000313" key="2">
    <source>
        <dbReference type="EMBL" id="PWA51051.1"/>
    </source>
</evidence>
<dbReference type="AlphaFoldDB" id="A0A2U1LPY3"/>
<name>A0A2U1LPY3_ARTAN</name>
<feature type="domain" description="DUF6598" evidence="1">
    <location>
        <begin position="205"/>
        <end position="346"/>
    </location>
</feature>
<keyword evidence="3" id="KW-1185">Reference proteome</keyword>
<dbReference type="Proteomes" id="UP000245207">
    <property type="component" value="Unassembled WGS sequence"/>
</dbReference>
<dbReference type="OrthoDB" id="1602268at2759"/>
<dbReference type="InterPro" id="IPR046533">
    <property type="entry name" value="DUF6598"/>
</dbReference>